<feature type="compositionally biased region" description="Basic and acidic residues" evidence="7">
    <location>
        <begin position="736"/>
        <end position="745"/>
    </location>
</feature>
<organism evidence="9 10">
    <name type="scientific">Nepenthes gracilis</name>
    <name type="common">Slender pitcher plant</name>
    <dbReference type="NCBI Taxonomy" id="150966"/>
    <lineage>
        <taxon>Eukaryota</taxon>
        <taxon>Viridiplantae</taxon>
        <taxon>Streptophyta</taxon>
        <taxon>Embryophyta</taxon>
        <taxon>Tracheophyta</taxon>
        <taxon>Spermatophyta</taxon>
        <taxon>Magnoliopsida</taxon>
        <taxon>eudicotyledons</taxon>
        <taxon>Gunneridae</taxon>
        <taxon>Pentapetalae</taxon>
        <taxon>Caryophyllales</taxon>
        <taxon>Nepenthaceae</taxon>
        <taxon>Nepenthes</taxon>
    </lineage>
</organism>
<dbReference type="Pfam" id="PF09750">
    <property type="entry name" value="DRY_EERY"/>
    <property type="match status" value="1"/>
</dbReference>
<feature type="compositionally biased region" description="Basic residues" evidence="7">
    <location>
        <begin position="777"/>
        <end position="787"/>
    </location>
</feature>
<keyword evidence="2" id="KW-0677">Repeat</keyword>
<feature type="region of interest" description="Disordered" evidence="7">
    <location>
        <begin position="436"/>
        <end position="455"/>
    </location>
</feature>
<dbReference type="InterPro" id="IPR019147">
    <property type="entry name" value="SWAP_N_domain"/>
</dbReference>
<feature type="compositionally biased region" description="Low complexity" evidence="7">
    <location>
        <begin position="60"/>
        <end position="70"/>
    </location>
</feature>
<dbReference type="AlphaFoldDB" id="A0AAD3T7X5"/>
<comment type="caution">
    <text evidence="9">The sequence shown here is derived from an EMBL/GenBank/DDBJ whole genome shotgun (WGS) entry which is preliminary data.</text>
</comment>
<proteinExistence type="predicted"/>
<evidence type="ECO:0000259" key="8">
    <source>
        <dbReference type="PROSITE" id="PS50128"/>
    </source>
</evidence>
<protein>
    <recommendedName>
        <fullName evidence="8">SURP motif domain-containing protein</fullName>
    </recommendedName>
</protein>
<dbReference type="FunFam" id="1.10.10.790:FF:000002">
    <property type="entry name" value="Splicing factor 3A subunit 1"/>
    <property type="match status" value="1"/>
</dbReference>
<feature type="compositionally biased region" description="Basic residues" evidence="7">
    <location>
        <begin position="664"/>
        <end position="673"/>
    </location>
</feature>
<sequence>MELEVVGRHALLFDDDATAAFVNSKEALVEWNSLSIDRYDVRHLLSNSADLFRKHRKKSSSSPPSDSQLESELDLERYADLPPPSDEPETNAAMDAAGYHSVPFSYGNAADITDQKNFEVDLESTGFHPPFPVPESLLQHLPPTEKVHLIIARTAMFVSKHGGQSEIVLRVKQGDNPTFGFLMPHHHLHPYFKYLVDHPELLKIVIDNKSNEDKADNSQTGGVGIGGALSLLGSAYGTGEEEDGAADDATGIKQRDSVEPSSAGDFNNLYQLEETNTSRSAYQKDDTVSKLTHFSKDKAPASSKHRISSTNKAGSASSAKKDGRSLGSFNVAADKSKAAAAASSTLKVATVLIEPPSELKRLVDRIVEIILKNGFEFEAVLIEQDKKHGRFPFLLPSNQYHPYYLKLLKKAQESKLSGKSLSSEKDGSLWQPIDKKTSAKESNCESSGHALHELPHEYDRKEKFKMVIGKSKKDAQEQPSPKGAHQRSGVSVDAAAAAAILQAATRGIKNPNLEIFTTVPMYGSNHGLSSDGRQASSFGSRQPSITVPVAEEIAKTVALAAASEADSSEAGMTREQKLKAERLKRAKMFAAMIKSGTVPRGKDPVHGLSIDPPGSGVSGSGAESLNREGKEREGSLLPADVGTSDKIEKMEIKHSDDGNQEQRSKKRRHYRARRREEEEEEEEENDKDGERRPSQKKHRTHRSSHRHRNHSKEKHKHRKRHSSSKGKESRRHHKHEISSQDGEIHGRKKHAGSSEDEHKSHWQKHESSGKEKDGRRGRSGKQRKKRSRSEEAELEEGEIRSKLSDQSPSSIDDQASREASAEVPPNSSQDWRPKSQPQETTEVSDDLRAKIRAMLLATL</sequence>
<dbReference type="SUPFAM" id="SSF109905">
    <property type="entry name" value="Surp module (SWAP domain)"/>
    <property type="match status" value="2"/>
</dbReference>
<dbReference type="Gene3D" id="1.10.10.790">
    <property type="entry name" value="Surp module"/>
    <property type="match status" value="2"/>
</dbReference>
<feature type="compositionally biased region" description="Polar residues" evidence="7">
    <location>
        <begin position="825"/>
        <end position="841"/>
    </location>
</feature>
<dbReference type="Proteomes" id="UP001279734">
    <property type="component" value="Unassembled WGS sequence"/>
</dbReference>
<dbReference type="EMBL" id="BSYO01000027">
    <property type="protein sequence ID" value="GMH24354.1"/>
    <property type="molecule type" value="Genomic_DNA"/>
</dbReference>
<feature type="region of interest" description="Disordered" evidence="7">
    <location>
        <begin position="53"/>
        <end position="72"/>
    </location>
</feature>
<keyword evidence="1" id="KW-0507">mRNA processing</keyword>
<evidence type="ECO:0000256" key="5">
    <source>
        <dbReference type="ARBA" id="ARBA00023163"/>
    </source>
</evidence>
<feature type="compositionally biased region" description="Basic and acidic residues" evidence="7">
    <location>
        <begin position="752"/>
        <end position="776"/>
    </location>
</feature>
<keyword evidence="10" id="KW-1185">Reference proteome</keyword>
<evidence type="ECO:0000256" key="1">
    <source>
        <dbReference type="ARBA" id="ARBA00022664"/>
    </source>
</evidence>
<feature type="domain" description="SURP motif" evidence="8">
    <location>
        <begin position="150"/>
        <end position="192"/>
    </location>
</feature>
<dbReference type="SMART" id="SM00648">
    <property type="entry name" value="SWAP"/>
    <property type="match status" value="2"/>
</dbReference>
<name>A0AAD3T7X5_NEPGR</name>
<dbReference type="GO" id="GO:0000395">
    <property type="term" value="P:mRNA 5'-splice site recognition"/>
    <property type="evidence" value="ECO:0007669"/>
    <property type="project" value="TreeGrafter"/>
</dbReference>
<dbReference type="InterPro" id="IPR035967">
    <property type="entry name" value="SWAP/Surp_sf"/>
</dbReference>
<feature type="compositionally biased region" description="Basic and acidic residues" evidence="7">
    <location>
        <begin position="643"/>
        <end position="663"/>
    </location>
</feature>
<feature type="region of interest" description="Disordered" evidence="7">
    <location>
        <begin position="293"/>
        <end position="322"/>
    </location>
</feature>
<feature type="compositionally biased region" description="Basic residues" evidence="7">
    <location>
        <begin position="694"/>
        <end position="735"/>
    </location>
</feature>
<dbReference type="PROSITE" id="PS50128">
    <property type="entry name" value="SURP"/>
    <property type="match status" value="2"/>
</dbReference>
<dbReference type="SMART" id="SM01141">
    <property type="entry name" value="DRY_EERY"/>
    <property type="match status" value="1"/>
</dbReference>
<dbReference type="Pfam" id="PF01805">
    <property type="entry name" value="Surp"/>
    <property type="match status" value="2"/>
</dbReference>
<feature type="region of interest" description="Disordered" evidence="7">
    <location>
        <begin position="594"/>
        <end position="846"/>
    </location>
</feature>
<dbReference type="InterPro" id="IPR000061">
    <property type="entry name" value="Surp"/>
</dbReference>
<reference evidence="9" key="1">
    <citation type="submission" date="2023-05" db="EMBL/GenBank/DDBJ databases">
        <title>Nepenthes gracilis genome sequencing.</title>
        <authorList>
            <person name="Fukushima K."/>
        </authorList>
    </citation>
    <scope>NUCLEOTIDE SEQUENCE</scope>
    <source>
        <strain evidence="9">SING2019-196</strain>
    </source>
</reference>
<dbReference type="PANTHER" id="PTHR13161:SF15">
    <property type="entry name" value="SPLICING FACTOR, SUPPRESSOR OF WHITE-APRICOT HOMOLOG"/>
    <property type="match status" value="1"/>
</dbReference>
<evidence type="ECO:0000256" key="4">
    <source>
        <dbReference type="ARBA" id="ARBA00023015"/>
    </source>
</evidence>
<evidence type="ECO:0000256" key="2">
    <source>
        <dbReference type="ARBA" id="ARBA00022737"/>
    </source>
</evidence>
<feature type="compositionally biased region" description="Polar residues" evidence="7">
    <location>
        <begin position="308"/>
        <end position="318"/>
    </location>
</feature>
<feature type="region of interest" description="Disordered" evidence="7">
    <location>
        <begin position="236"/>
        <end position="267"/>
    </location>
</feature>
<gene>
    <name evidence="9" type="ORF">Nepgr_026197</name>
</gene>
<evidence type="ECO:0000313" key="9">
    <source>
        <dbReference type="EMBL" id="GMH24354.1"/>
    </source>
</evidence>
<evidence type="ECO:0000256" key="3">
    <source>
        <dbReference type="ARBA" id="ARBA00022884"/>
    </source>
</evidence>
<keyword evidence="3" id="KW-0694">RNA-binding</keyword>
<feature type="compositionally biased region" description="Polar residues" evidence="7">
    <location>
        <begin position="804"/>
        <end position="813"/>
    </location>
</feature>
<keyword evidence="4" id="KW-0805">Transcription regulation</keyword>
<accession>A0AAD3T7X5</accession>
<dbReference type="GO" id="GO:0003723">
    <property type="term" value="F:RNA binding"/>
    <property type="evidence" value="ECO:0007669"/>
    <property type="project" value="UniProtKB-KW"/>
</dbReference>
<feature type="domain" description="SURP motif" evidence="8">
    <location>
        <begin position="362"/>
        <end position="404"/>
    </location>
</feature>
<dbReference type="InterPro" id="IPR040397">
    <property type="entry name" value="SWAP"/>
</dbReference>
<evidence type="ECO:0000256" key="7">
    <source>
        <dbReference type="SAM" id="MobiDB-lite"/>
    </source>
</evidence>
<evidence type="ECO:0000313" key="10">
    <source>
        <dbReference type="Proteomes" id="UP001279734"/>
    </source>
</evidence>
<feature type="region of interest" description="Disordered" evidence="7">
    <location>
        <begin position="470"/>
        <end position="489"/>
    </location>
</feature>
<feature type="compositionally biased region" description="Basic and acidic residues" evidence="7">
    <location>
        <begin position="625"/>
        <end position="634"/>
    </location>
</feature>
<feature type="compositionally biased region" description="Acidic residues" evidence="7">
    <location>
        <begin position="677"/>
        <end position="687"/>
    </location>
</feature>
<keyword evidence="5" id="KW-0804">Transcription</keyword>
<evidence type="ECO:0000256" key="6">
    <source>
        <dbReference type="ARBA" id="ARBA00023187"/>
    </source>
</evidence>
<dbReference type="PANTHER" id="PTHR13161">
    <property type="entry name" value="SPLICING FACTOR SUPPRESSOR OF WHITE APRICOT"/>
    <property type="match status" value="1"/>
</dbReference>
<keyword evidence="6" id="KW-0508">mRNA splicing</keyword>